<evidence type="ECO:0000256" key="3">
    <source>
        <dbReference type="ARBA" id="ARBA00012274"/>
    </source>
</evidence>
<evidence type="ECO:0000313" key="5">
    <source>
        <dbReference type="Proteomes" id="UP000606463"/>
    </source>
</evidence>
<dbReference type="SUPFAM" id="SSF47240">
    <property type="entry name" value="Ferritin-like"/>
    <property type="match status" value="1"/>
</dbReference>
<dbReference type="Proteomes" id="UP000606463">
    <property type="component" value="Unassembled WGS sequence"/>
</dbReference>
<evidence type="ECO:0000313" key="4">
    <source>
        <dbReference type="EMBL" id="HIP98777.1"/>
    </source>
</evidence>
<comment type="cofactor">
    <cofactor evidence="1">
        <name>Fe cation</name>
        <dbReference type="ChEBI" id="CHEBI:24875"/>
    </cofactor>
</comment>
<gene>
    <name evidence="4" type="ORF">EYH37_05405</name>
</gene>
<evidence type="ECO:0000256" key="2">
    <source>
        <dbReference type="ARBA" id="ARBA00009303"/>
    </source>
</evidence>
<dbReference type="EC" id="1.17.4.1" evidence="3"/>
<organism evidence="4 5">
    <name type="scientific">Aquifex aeolicus</name>
    <dbReference type="NCBI Taxonomy" id="63363"/>
    <lineage>
        <taxon>Bacteria</taxon>
        <taxon>Pseudomonadati</taxon>
        <taxon>Aquificota</taxon>
        <taxon>Aquificia</taxon>
        <taxon>Aquificales</taxon>
        <taxon>Aquificaceae</taxon>
        <taxon>Aquifex</taxon>
    </lineage>
</organism>
<dbReference type="InterPro" id="IPR033909">
    <property type="entry name" value="RNR_small"/>
</dbReference>
<dbReference type="Pfam" id="PF00268">
    <property type="entry name" value="Ribonuc_red_sm"/>
    <property type="match status" value="1"/>
</dbReference>
<evidence type="ECO:0000256" key="1">
    <source>
        <dbReference type="ARBA" id="ARBA00001962"/>
    </source>
</evidence>
<accession>A0A9D0YS80</accession>
<name>A0A9D0YS80_AQUAO</name>
<dbReference type="CDD" id="cd01049">
    <property type="entry name" value="RNRR2"/>
    <property type="match status" value="1"/>
</dbReference>
<dbReference type="Gene3D" id="1.10.620.20">
    <property type="entry name" value="Ribonucleotide Reductase, subunit A"/>
    <property type="match status" value="1"/>
</dbReference>
<reference evidence="4" key="1">
    <citation type="journal article" date="2020" name="ISME J.">
        <title>Gammaproteobacteria mediating utilization of methyl-, sulfur- and petroleum organic compounds in deep ocean hydrothermal plumes.</title>
        <authorList>
            <person name="Zhou Z."/>
            <person name="Liu Y."/>
            <person name="Pan J."/>
            <person name="Cron B.R."/>
            <person name="Toner B.M."/>
            <person name="Anantharaman K."/>
            <person name="Breier J.A."/>
            <person name="Dick G.J."/>
            <person name="Li M."/>
        </authorList>
    </citation>
    <scope>NUCLEOTIDE SEQUENCE</scope>
    <source>
        <strain evidence="4">SZUA-1501</strain>
    </source>
</reference>
<sequence>MEDFKKIKPVLFNIFGNDFNPQASPIKFFDSPLTEEPTGLFTIFHPLHPTIYEFVKLQKQRLWKADEYPIDRTREQFDQLDEIDRRVFEYTLSFLAFLDSIQVANIGDIEIVYNMPEYKIWGATHKYFEVEHSIAYSNILYGLFNQNFEEVKRIFYLAKDHPELKKRNELIAGNYQKLFDLLWEGLKNVSPQEYARTLAHVFAGTYAMEAVTFYMGFKTIEFYQYKYGVLPMTNKMISEIKADELFHVKVMATVIKTLKPYITRYISETEFDDIIVSTLQSYAEADLQFYQSILAQNNFGITQKQIENYIKFLTDKRLKLLGYPPIYGVDENPFEEIDRLYGYLDSHVNEGKKEAFFETKSSAYVTAELDEKVLEKWKF</sequence>
<dbReference type="InterPro" id="IPR009078">
    <property type="entry name" value="Ferritin-like_SF"/>
</dbReference>
<dbReference type="InterPro" id="IPR012348">
    <property type="entry name" value="RNR-like"/>
</dbReference>
<protein>
    <recommendedName>
        <fullName evidence="3">ribonucleoside-diphosphate reductase</fullName>
        <ecNumber evidence="3">1.17.4.1</ecNumber>
    </recommendedName>
</protein>
<dbReference type="InterPro" id="IPR000358">
    <property type="entry name" value="RNR_small_fam"/>
</dbReference>
<dbReference type="PANTHER" id="PTHR23409">
    <property type="entry name" value="RIBONUCLEOSIDE-DIPHOSPHATE REDUCTASE SMALL CHAIN"/>
    <property type="match status" value="1"/>
</dbReference>
<comment type="similarity">
    <text evidence="2">Belongs to the ribonucleoside diphosphate reductase small chain family.</text>
</comment>
<dbReference type="GO" id="GO:0009263">
    <property type="term" value="P:deoxyribonucleotide biosynthetic process"/>
    <property type="evidence" value="ECO:0007669"/>
    <property type="project" value="InterPro"/>
</dbReference>
<dbReference type="PANTHER" id="PTHR23409:SF18">
    <property type="entry name" value="RIBONUCLEOSIDE-DIPHOSPHATE REDUCTASE SUBUNIT M2"/>
    <property type="match status" value="1"/>
</dbReference>
<proteinExistence type="inferred from homology"/>
<dbReference type="GO" id="GO:0004748">
    <property type="term" value="F:ribonucleoside-diphosphate reductase activity, thioredoxin disulfide as acceptor"/>
    <property type="evidence" value="ECO:0007669"/>
    <property type="project" value="UniProtKB-EC"/>
</dbReference>
<dbReference type="AlphaFoldDB" id="A0A9D0YS80"/>
<comment type="caution">
    <text evidence="4">The sequence shown here is derived from an EMBL/GenBank/DDBJ whole genome shotgun (WGS) entry which is preliminary data.</text>
</comment>
<dbReference type="EMBL" id="DQVE01000055">
    <property type="protein sequence ID" value="HIP98777.1"/>
    <property type="molecule type" value="Genomic_DNA"/>
</dbReference>